<dbReference type="Gene3D" id="2.60.120.10">
    <property type="entry name" value="Jelly Rolls"/>
    <property type="match status" value="1"/>
</dbReference>
<dbReference type="InterPro" id="IPR014710">
    <property type="entry name" value="RmlC-like_jellyroll"/>
</dbReference>
<proteinExistence type="predicted"/>
<keyword evidence="4" id="KW-1185">Reference proteome</keyword>
<reference evidence="3 4" key="1">
    <citation type="submission" date="2024-09" db="EMBL/GenBank/DDBJ databases">
        <title>The Natural Products Discovery Center: Release of the First 8490 Sequenced Strains for Exploring Actinobacteria Biosynthetic Diversity.</title>
        <authorList>
            <person name="Kalkreuter E."/>
            <person name="Kautsar S.A."/>
            <person name="Yang D."/>
            <person name="Bader C.D."/>
            <person name="Teijaro C.N."/>
            <person name="Fluegel L."/>
            <person name="Davis C.M."/>
            <person name="Simpson J.R."/>
            <person name="Lauterbach L."/>
            <person name="Steele A.D."/>
            <person name="Gui C."/>
            <person name="Meng S."/>
            <person name="Li G."/>
            <person name="Viehrig K."/>
            <person name="Ye F."/>
            <person name="Su P."/>
            <person name="Kiefer A.F."/>
            <person name="Nichols A."/>
            <person name="Cepeda A.J."/>
            <person name="Yan W."/>
            <person name="Fan B."/>
            <person name="Jiang Y."/>
            <person name="Adhikari A."/>
            <person name="Zheng C.-J."/>
            <person name="Schuster L."/>
            <person name="Cowan T.M."/>
            <person name="Smanski M.J."/>
            <person name="Chevrette M.G."/>
            <person name="De Carvalho L.P.S."/>
            <person name="Shen B."/>
        </authorList>
    </citation>
    <scope>NUCLEOTIDE SEQUENCE [LARGE SCALE GENOMIC DNA]</scope>
    <source>
        <strain evidence="3 4">NPDC059500</strain>
    </source>
</reference>
<dbReference type="Pfam" id="PF12973">
    <property type="entry name" value="Cupin_7"/>
    <property type="match status" value="1"/>
</dbReference>
<evidence type="ECO:0000313" key="3">
    <source>
        <dbReference type="EMBL" id="MFE1754875.1"/>
    </source>
</evidence>
<sequence>MPEPTPELVPEARPDSVPQAVPDRPRATPSAPLVVEGLDRPEELTRRLRFTPLTADGRVGVEVFPLYTTEQTGPAGPAASLVRYHPGASAAPHRHTSYEIILVLDGELITAEGRHPKNSLLVMAPGSVHAPRTELGALMLVVWEAPVEPAEPVG</sequence>
<name>A0ABW6HDZ6_9ACTN</name>
<dbReference type="Proteomes" id="UP001599756">
    <property type="component" value="Unassembled WGS sequence"/>
</dbReference>
<gene>
    <name evidence="3" type="ORF">ACFW88_30770</name>
</gene>
<dbReference type="RefSeq" id="WP_381843016.1">
    <property type="nucleotide sequence ID" value="NZ_JBHYTS010000070.1"/>
</dbReference>
<evidence type="ECO:0000259" key="2">
    <source>
        <dbReference type="Pfam" id="PF12973"/>
    </source>
</evidence>
<dbReference type="InterPro" id="IPR011051">
    <property type="entry name" value="RmlC_Cupin_sf"/>
</dbReference>
<evidence type="ECO:0000256" key="1">
    <source>
        <dbReference type="SAM" id="MobiDB-lite"/>
    </source>
</evidence>
<dbReference type="SUPFAM" id="SSF51182">
    <property type="entry name" value="RmlC-like cupins"/>
    <property type="match status" value="1"/>
</dbReference>
<feature type="domain" description="ChrR-like cupin" evidence="2">
    <location>
        <begin position="48"/>
        <end position="141"/>
    </location>
</feature>
<feature type="region of interest" description="Disordered" evidence="1">
    <location>
        <begin position="1"/>
        <end position="31"/>
    </location>
</feature>
<organism evidence="3 4">
    <name type="scientific">Streptomyces anandii</name>
    <dbReference type="NCBI Taxonomy" id="285454"/>
    <lineage>
        <taxon>Bacteria</taxon>
        <taxon>Bacillati</taxon>
        <taxon>Actinomycetota</taxon>
        <taxon>Actinomycetes</taxon>
        <taxon>Kitasatosporales</taxon>
        <taxon>Streptomycetaceae</taxon>
        <taxon>Streptomyces</taxon>
    </lineage>
</organism>
<protein>
    <submittedName>
        <fullName evidence="3">Cupin domain-containing protein</fullName>
    </submittedName>
</protein>
<comment type="caution">
    <text evidence="3">The sequence shown here is derived from an EMBL/GenBank/DDBJ whole genome shotgun (WGS) entry which is preliminary data.</text>
</comment>
<dbReference type="EMBL" id="JBHYTS010000070">
    <property type="protein sequence ID" value="MFE1754875.1"/>
    <property type="molecule type" value="Genomic_DNA"/>
</dbReference>
<dbReference type="InterPro" id="IPR025979">
    <property type="entry name" value="ChrR-like_cupin_dom"/>
</dbReference>
<evidence type="ECO:0000313" key="4">
    <source>
        <dbReference type="Proteomes" id="UP001599756"/>
    </source>
</evidence>
<accession>A0ABW6HDZ6</accession>